<evidence type="ECO:0000256" key="7">
    <source>
        <dbReference type="ARBA" id="ARBA00023065"/>
    </source>
</evidence>
<proteinExistence type="inferred from homology"/>
<keyword evidence="7 11" id="KW-0406">Ion transport</keyword>
<evidence type="ECO:0000256" key="4">
    <source>
        <dbReference type="ARBA" id="ARBA00022692"/>
    </source>
</evidence>
<organism evidence="12 13">
    <name type="scientific">Holothuria leucospilota</name>
    <name type="common">Black long sea cucumber</name>
    <name type="synonym">Mertensiothuria leucospilota</name>
    <dbReference type="NCBI Taxonomy" id="206669"/>
    <lineage>
        <taxon>Eukaryota</taxon>
        <taxon>Metazoa</taxon>
        <taxon>Echinodermata</taxon>
        <taxon>Eleutherozoa</taxon>
        <taxon>Echinozoa</taxon>
        <taxon>Holothuroidea</taxon>
        <taxon>Aspidochirotacea</taxon>
        <taxon>Aspidochirotida</taxon>
        <taxon>Holothuriidae</taxon>
        <taxon>Holothuria</taxon>
    </lineage>
</organism>
<dbReference type="GO" id="GO:0005886">
    <property type="term" value="C:plasma membrane"/>
    <property type="evidence" value="ECO:0007669"/>
    <property type="project" value="TreeGrafter"/>
</dbReference>
<keyword evidence="5" id="KW-1133">Transmembrane helix</keyword>
<dbReference type="PANTHER" id="PTHR11690">
    <property type="entry name" value="AMILORIDE-SENSITIVE SODIUM CHANNEL-RELATED"/>
    <property type="match status" value="1"/>
</dbReference>
<dbReference type="Proteomes" id="UP001152320">
    <property type="component" value="Chromosome 20"/>
</dbReference>
<protein>
    <submittedName>
        <fullName evidence="12">Uncharacterized protein</fullName>
    </submittedName>
</protein>
<evidence type="ECO:0000256" key="5">
    <source>
        <dbReference type="ARBA" id="ARBA00022989"/>
    </source>
</evidence>
<keyword evidence="3 11" id="KW-0894">Sodium channel</keyword>
<keyword evidence="2 11" id="KW-0813">Transport</keyword>
<sequence>MEYVGKITEEAGVRLAVHPRDILPHPEEVGFSVAPGFSTSIGIRQVELKRLGYPYGGCSNGENTNYLSSDRFNYSIISCQKKCLLDYMADRCGCVDNIYDDYEHVPKCQRKNLNQCEALMFLPKKIIAYYLTITAYYRTENPRLTRI</sequence>
<evidence type="ECO:0000256" key="3">
    <source>
        <dbReference type="ARBA" id="ARBA00022461"/>
    </source>
</evidence>
<keyword evidence="8" id="KW-0472">Membrane</keyword>
<evidence type="ECO:0000313" key="13">
    <source>
        <dbReference type="Proteomes" id="UP001152320"/>
    </source>
</evidence>
<comment type="similarity">
    <text evidence="11">Belongs to the amiloride-sensitive sodium channel (TC 1.A.6) family.</text>
</comment>
<evidence type="ECO:0000313" key="12">
    <source>
        <dbReference type="EMBL" id="KAJ8022791.1"/>
    </source>
</evidence>
<evidence type="ECO:0000256" key="11">
    <source>
        <dbReference type="RuleBase" id="RU000679"/>
    </source>
</evidence>
<reference evidence="12" key="1">
    <citation type="submission" date="2021-10" db="EMBL/GenBank/DDBJ databases">
        <title>Tropical sea cucumber genome reveals ecological adaptation and Cuvierian tubules defense mechanism.</title>
        <authorList>
            <person name="Chen T."/>
        </authorList>
    </citation>
    <scope>NUCLEOTIDE SEQUENCE</scope>
    <source>
        <strain evidence="12">Nanhai2018</strain>
        <tissue evidence="12">Muscle</tissue>
    </source>
</reference>
<evidence type="ECO:0000256" key="9">
    <source>
        <dbReference type="ARBA" id="ARBA00023201"/>
    </source>
</evidence>
<dbReference type="InterPro" id="IPR001873">
    <property type="entry name" value="ENaC"/>
</dbReference>
<evidence type="ECO:0000256" key="10">
    <source>
        <dbReference type="ARBA" id="ARBA00023303"/>
    </source>
</evidence>
<evidence type="ECO:0000256" key="2">
    <source>
        <dbReference type="ARBA" id="ARBA00022448"/>
    </source>
</evidence>
<dbReference type="EMBL" id="JAIZAY010000020">
    <property type="protein sequence ID" value="KAJ8022791.1"/>
    <property type="molecule type" value="Genomic_DNA"/>
</dbReference>
<evidence type="ECO:0000256" key="1">
    <source>
        <dbReference type="ARBA" id="ARBA00004141"/>
    </source>
</evidence>
<accession>A0A9Q1BCM5</accession>
<gene>
    <name evidence="12" type="ORF">HOLleu_37784</name>
</gene>
<keyword evidence="4 11" id="KW-0812">Transmembrane</keyword>
<dbReference type="Gene3D" id="2.60.470.10">
    <property type="entry name" value="Acid-sensing ion channels like domains"/>
    <property type="match status" value="1"/>
</dbReference>
<dbReference type="PANTHER" id="PTHR11690:SF248">
    <property type="entry name" value="PICKPOCKET 17, ISOFORM A"/>
    <property type="match status" value="1"/>
</dbReference>
<dbReference type="OrthoDB" id="6021021at2759"/>
<keyword evidence="10 11" id="KW-0407">Ion channel</keyword>
<keyword evidence="6" id="KW-0915">Sodium</keyword>
<keyword evidence="9 11" id="KW-0739">Sodium transport</keyword>
<keyword evidence="13" id="KW-1185">Reference proteome</keyword>
<dbReference type="PRINTS" id="PR01078">
    <property type="entry name" value="AMINACHANNEL"/>
</dbReference>
<dbReference type="AlphaFoldDB" id="A0A9Q1BCM5"/>
<evidence type="ECO:0000256" key="6">
    <source>
        <dbReference type="ARBA" id="ARBA00023053"/>
    </source>
</evidence>
<dbReference type="Pfam" id="PF00858">
    <property type="entry name" value="ASC"/>
    <property type="match status" value="1"/>
</dbReference>
<comment type="caution">
    <text evidence="12">The sequence shown here is derived from an EMBL/GenBank/DDBJ whole genome shotgun (WGS) entry which is preliminary data.</text>
</comment>
<evidence type="ECO:0000256" key="8">
    <source>
        <dbReference type="ARBA" id="ARBA00023136"/>
    </source>
</evidence>
<name>A0A9Q1BCM5_HOLLE</name>
<dbReference type="GO" id="GO:0015280">
    <property type="term" value="F:ligand-gated sodium channel activity"/>
    <property type="evidence" value="ECO:0007669"/>
    <property type="project" value="TreeGrafter"/>
</dbReference>
<comment type="subcellular location">
    <subcellularLocation>
        <location evidence="1">Membrane</location>
        <topology evidence="1">Multi-pass membrane protein</topology>
    </subcellularLocation>
</comment>